<dbReference type="PROSITE" id="PS50111">
    <property type="entry name" value="CHEMOTAXIS_TRANSDUC_2"/>
    <property type="match status" value="1"/>
</dbReference>
<dbReference type="RefSeq" id="WP_088705905.1">
    <property type="nucleotide sequence ID" value="NZ_LSTO01000001.1"/>
</dbReference>
<evidence type="ECO:0000313" key="7">
    <source>
        <dbReference type="EMBL" id="OWW18981.1"/>
    </source>
</evidence>
<dbReference type="FunFam" id="1.10.287.950:FF:000001">
    <property type="entry name" value="Methyl-accepting chemotaxis sensory transducer"/>
    <property type="match status" value="1"/>
</dbReference>
<dbReference type="EMBL" id="LSTO01000001">
    <property type="protein sequence ID" value="OWW18981.1"/>
    <property type="molecule type" value="Genomic_DNA"/>
</dbReference>
<dbReference type="SUPFAM" id="SSF58104">
    <property type="entry name" value="Methyl-accepting chemotaxis protein (MCP) signaling domain"/>
    <property type="match status" value="1"/>
</dbReference>
<dbReference type="GO" id="GO:0005886">
    <property type="term" value="C:plasma membrane"/>
    <property type="evidence" value="ECO:0007669"/>
    <property type="project" value="TreeGrafter"/>
</dbReference>
<dbReference type="GO" id="GO:0004888">
    <property type="term" value="F:transmembrane signaling receptor activity"/>
    <property type="evidence" value="ECO:0007669"/>
    <property type="project" value="TreeGrafter"/>
</dbReference>
<dbReference type="GO" id="GO:0006935">
    <property type="term" value="P:chemotaxis"/>
    <property type="evidence" value="ECO:0007669"/>
    <property type="project" value="TreeGrafter"/>
</dbReference>
<evidence type="ECO:0000256" key="3">
    <source>
        <dbReference type="ARBA" id="ARBA00029447"/>
    </source>
</evidence>
<proteinExistence type="inferred from homology"/>
<comment type="subcellular location">
    <subcellularLocation>
        <location evidence="1">Membrane</location>
    </subcellularLocation>
</comment>
<feature type="domain" description="Methyl-accepting transducer" evidence="6">
    <location>
        <begin position="254"/>
        <end position="483"/>
    </location>
</feature>
<feature type="transmembrane region" description="Helical" evidence="5">
    <location>
        <begin position="6"/>
        <end position="24"/>
    </location>
</feature>
<sequence>MSRLQWIIPVLAIVLAAIVSSLFSSSASDRLGDLGAVDSPSVALSQSLIFDLTGVEDSFKSAVAAADKSQLKTAADKAEVFRRDIDALAVIPGHAEAAATLKKEFEAYFGAAAKVSELLTDGQLGDIAGPSQTMQAARATLGSGLDKLKSGAQGALVANIRSAQDSVRMGLAASLIGSVIVLIVSFVVSKLAVSRVLADLGGPPAQAKQIVQRIAGGDLSLPITLERGGSDSLLAAMQGMQAQLSQIIGDVRTSVTQVNATTSDIASGCTELSGHMTHQVGSLEDTASRIEQLTESVRHNAESAQQADRLAAGATSEAESGGHAVSQAVVTMDEINQSARKIVEITAVIDGIAFQTNILALNAAVEAARAGEAGRGFAVVASEVRNLAQRAGAAAKEIKALIDDSVTRIDTGSQYAHAAGAAMTNLVASVKRVSGLIAEISTASTEQRGEIEHVNEAIAGLKNVTNQNADLVQNAAHAANALQDVALRLDHSVSLFKLAGGAHGSGTASVLAYAPANDTAAARIEYGT</sequence>
<dbReference type="InterPro" id="IPR004089">
    <property type="entry name" value="MCPsignal_dom"/>
</dbReference>
<dbReference type="SMART" id="SM00283">
    <property type="entry name" value="MA"/>
    <property type="match status" value="1"/>
</dbReference>
<keyword evidence="4" id="KW-0807">Transducer</keyword>
<dbReference type="InterPro" id="IPR051310">
    <property type="entry name" value="MCP_chemotaxis"/>
</dbReference>
<dbReference type="PANTHER" id="PTHR43531:SF14">
    <property type="entry name" value="METHYL-ACCEPTING CHEMOTAXIS PROTEIN I-RELATED"/>
    <property type="match status" value="1"/>
</dbReference>
<gene>
    <name evidence="7" type="ORF">AYR66_05255</name>
</gene>
<keyword evidence="8" id="KW-1185">Reference proteome</keyword>
<evidence type="ECO:0000259" key="6">
    <source>
        <dbReference type="PROSITE" id="PS50111"/>
    </source>
</evidence>
<protein>
    <recommendedName>
        <fullName evidence="6">Methyl-accepting transducer domain-containing protein</fullName>
    </recommendedName>
</protein>
<dbReference type="AlphaFoldDB" id="A0A254T8K3"/>
<keyword evidence="2" id="KW-0488">Methylation</keyword>
<dbReference type="Gene3D" id="1.10.287.950">
    <property type="entry name" value="Methyl-accepting chemotaxis protein"/>
    <property type="match status" value="1"/>
</dbReference>
<name>A0A254T8K3_9BURK</name>
<comment type="similarity">
    <text evidence="3">Belongs to the methyl-accepting chemotaxis (MCP) protein family.</text>
</comment>
<dbReference type="PANTHER" id="PTHR43531">
    <property type="entry name" value="PROTEIN ICFG"/>
    <property type="match status" value="1"/>
</dbReference>
<comment type="caution">
    <text evidence="7">The sequence shown here is derived from an EMBL/GenBank/DDBJ whole genome shotgun (WGS) entry which is preliminary data.</text>
</comment>
<dbReference type="Proteomes" id="UP000197535">
    <property type="component" value="Unassembled WGS sequence"/>
</dbReference>
<accession>A0A254T8K3</accession>
<evidence type="ECO:0000256" key="1">
    <source>
        <dbReference type="ARBA" id="ARBA00004370"/>
    </source>
</evidence>
<feature type="transmembrane region" description="Helical" evidence="5">
    <location>
        <begin position="169"/>
        <end position="188"/>
    </location>
</feature>
<evidence type="ECO:0000256" key="5">
    <source>
        <dbReference type="SAM" id="Phobius"/>
    </source>
</evidence>
<keyword evidence="5" id="KW-0812">Transmembrane</keyword>
<evidence type="ECO:0000313" key="8">
    <source>
        <dbReference type="Proteomes" id="UP000197535"/>
    </source>
</evidence>
<dbReference type="GO" id="GO:0007165">
    <property type="term" value="P:signal transduction"/>
    <property type="evidence" value="ECO:0007669"/>
    <property type="project" value="UniProtKB-KW"/>
</dbReference>
<dbReference type="Pfam" id="PF00015">
    <property type="entry name" value="MCPsignal"/>
    <property type="match status" value="1"/>
</dbReference>
<keyword evidence="5" id="KW-0472">Membrane</keyword>
<keyword evidence="5" id="KW-1133">Transmembrane helix</keyword>
<evidence type="ECO:0000256" key="4">
    <source>
        <dbReference type="PROSITE-ProRule" id="PRU00284"/>
    </source>
</evidence>
<organism evidence="7 8">
    <name type="scientific">Noviherbaspirillum denitrificans</name>
    <dbReference type="NCBI Taxonomy" id="1968433"/>
    <lineage>
        <taxon>Bacteria</taxon>
        <taxon>Pseudomonadati</taxon>
        <taxon>Pseudomonadota</taxon>
        <taxon>Betaproteobacteria</taxon>
        <taxon>Burkholderiales</taxon>
        <taxon>Oxalobacteraceae</taxon>
        <taxon>Noviherbaspirillum</taxon>
    </lineage>
</organism>
<reference evidence="7 8" key="1">
    <citation type="submission" date="2016-02" db="EMBL/GenBank/DDBJ databases">
        <authorList>
            <person name="Wen L."/>
            <person name="He K."/>
            <person name="Yang H."/>
        </authorList>
    </citation>
    <scope>NUCLEOTIDE SEQUENCE [LARGE SCALE GENOMIC DNA]</scope>
    <source>
        <strain evidence="7 8">TSA40</strain>
    </source>
</reference>
<evidence type="ECO:0000256" key="2">
    <source>
        <dbReference type="ARBA" id="ARBA00022481"/>
    </source>
</evidence>